<evidence type="ECO:0000313" key="2">
    <source>
        <dbReference type="Proteomes" id="UP001374584"/>
    </source>
</evidence>
<accession>A0AAN9N6H5</accession>
<dbReference type="Proteomes" id="UP001374584">
    <property type="component" value="Unassembled WGS sequence"/>
</dbReference>
<dbReference type="AlphaFoldDB" id="A0AAN9N6H5"/>
<name>A0AAN9N6H5_PHACN</name>
<keyword evidence="2" id="KW-1185">Reference proteome</keyword>
<comment type="caution">
    <text evidence="1">The sequence shown here is derived from an EMBL/GenBank/DDBJ whole genome shotgun (WGS) entry which is preliminary data.</text>
</comment>
<protein>
    <submittedName>
        <fullName evidence="1">Uncharacterized protein</fullName>
    </submittedName>
</protein>
<proteinExistence type="predicted"/>
<gene>
    <name evidence="1" type="ORF">VNO80_13587</name>
</gene>
<organism evidence="1 2">
    <name type="scientific">Phaseolus coccineus</name>
    <name type="common">Scarlet runner bean</name>
    <name type="synonym">Phaseolus multiflorus</name>
    <dbReference type="NCBI Taxonomy" id="3886"/>
    <lineage>
        <taxon>Eukaryota</taxon>
        <taxon>Viridiplantae</taxon>
        <taxon>Streptophyta</taxon>
        <taxon>Embryophyta</taxon>
        <taxon>Tracheophyta</taxon>
        <taxon>Spermatophyta</taxon>
        <taxon>Magnoliopsida</taxon>
        <taxon>eudicotyledons</taxon>
        <taxon>Gunneridae</taxon>
        <taxon>Pentapetalae</taxon>
        <taxon>rosids</taxon>
        <taxon>fabids</taxon>
        <taxon>Fabales</taxon>
        <taxon>Fabaceae</taxon>
        <taxon>Papilionoideae</taxon>
        <taxon>50 kb inversion clade</taxon>
        <taxon>NPAAA clade</taxon>
        <taxon>indigoferoid/millettioid clade</taxon>
        <taxon>Phaseoleae</taxon>
        <taxon>Phaseolus</taxon>
    </lineage>
</organism>
<evidence type="ECO:0000313" key="1">
    <source>
        <dbReference type="EMBL" id="KAK7364843.1"/>
    </source>
</evidence>
<reference evidence="1 2" key="1">
    <citation type="submission" date="2024-01" db="EMBL/GenBank/DDBJ databases">
        <title>The genomes of 5 underutilized Papilionoideae crops provide insights into root nodulation and disease resistanc.</title>
        <authorList>
            <person name="Jiang F."/>
        </authorList>
    </citation>
    <scope>NUCLEOTIDE SEQUENCE [LARGE SCALE GENOMIC DNA]</scope>
    <source>
        <strain evidence="1">JINMINGXINNONG_FW02</strain>
        <tissue evidence="1">Leaves</tissue>
    </source>
</reference>
<sequence length="100" mass="11283">MLLIYKKILSVVYRFNVSVLEQTSTPHFEAAEIDVADGQLETTTDQKRQYERQLEPIGNIKELKVDAGRVIRMGVALSRKETSNLLPEQMATCRVSALTS</sequence>
<dbReference type="EMBL" id="JAYMYR010000005">
    <property type="protein sequence ID" value="KAK7364843.1"/>
    <property type="molecule type" value="Genomic_DNA"/>
</dbReference>